<dbReference type="PANTHER" id="PTHR24015:SF1703">
    <property type="entry name" value="OS12G0289800 PROTEIN"/>
    <property type="match status" value="1"/>
</dbReference>
<evidence type="ECO:0000256" key="2">
    <source>
        <dbReference type="PROSITE-ProRule" id="PRU00708"/>
    </source>
</evidence>
<dbReference type="FunFam" id="1.25.40.10:FF:000381">
    <property type="entry name" value="Pentatricopeptide repeat-containing protein"/>
    <property type="match status" value="1"/>
</dbReference>
<evidence type="ECO:0000256" key="1">
    <source>
        <dbReference type="ARBA" id="ARBA00022737"/>
    </source>
</evidence>
<dbReference type="InterPro" id="IPR011990">
    <property type="entry name" value="TPR-like_helical_dom_sf"/>
</dbReference>
<dbReference type="NCBIfam" id="TIGR00756">
    <property type="entry name" value="PPR"/>
    <property type="match status" value="2"/>
</dbReference>
<reference evidence="4" key="1">
    <citation type="submission" date="2023-03" db="EMBL/GenBank/DDBJ databases">
        <title>Chromosome-scale reference genome and RAD-based genetic map of yellow starthistle (Centaurea solstitialis) reveal putative structural variation and QTLs associated with invader traits.</title>
        <authorList>
            <person name="Reatini B."/>
            <person name="Cang F.A."/>
            <person name="Jiang Q."/>
            <person name="Mckibben M.T.W."/>
            <person name="Barker M.S."/>
            <person name="Rieseberg L.H."/>
            <person name="Dlugosch K.M."/>
        </authorList>
    </citation>
    <scope>NUCLEOTIDE SEQUENCE</scope>
    <source>
        <strain evidence="4">CAN-66</strain>
        <tissue evidence="4">Leaf</tissue>
    </source>
</reference>
<feature type="repeat" description="PPR" evidence="2">
    <location>
        <begin position="116"/>
        <end position="150"/>
    </location>
</feature>
<dbReference type="PANTHER" id="PTHR24015">
    <property type="entry name" value="OS07G0578800 PROTEIN-RELATED"/>
    <property type="match status" value="1"/>
</dbReference>
<dbReference type="Pfam" id="PF01535">
    <property type="entry name" value="PPR"/>
    <property type="match status" value="2"/>
</dbReference>
<name>A0AA38TSP0_9ASTR</name>
<feature type="compositionally biased region" description="Basic residues" evidence="3">
    <location>
        <begin position="256"/>
        <end position="268"/>
    </location>
</feature>
<dbReference type="EMBL" id="JARYMX010000002">
    <property type="protein sequence ID" value="KAJ9559651.1"/>
    <property type="molecule type" value="Genomic_DNA"/>
</dbReference>
<dbReference type="GO" id="GO:0003723">
    <property type="term" value="F:RNA binding"/>
    <property type="evidence" value="ECO:0007669"/>
    <property type="project" value="InterPro"/>
</dbReference>
<dbReference type="InterPro" id="IPR002885">
    <property type="entry name" value="PPR_rpt"/>
</dbReference>
<keyword evidence="1" id="KW-0677">Repeat</keyword>
<dbReference type="InterPro" id="IPR046960">
    <property type="entry name" value="PPR_At4g14850-like_plant"/>
</dbReference>
<evidence type="ECO:0000256" key="3">
    <source>
        <dbReference type="SAM" id="MobiDB-lite"/>
    </source>
</evidence>
<organism evidence="4 5">
    <name type="scientific">Centaurea solstitialis</name>
    <name type="common">yellow star-thistle</name>
    <dbReference type="NCBI Taxonomy" id="347529"/>
    <lineage>
        <taxon>Eukaryota</taxon>
        <taxon>Viridiplantae</taxon>
        <taxon>Streptophyta</taxon>
        <taxon>Embryophyta</taxon>
        <taxon>Tracheophyta</taxon>
        <taxon>Spermatophyta</taxon>
        <taxon>Magnoliopsida</taxon>
        <taxon>eudicotyledons</taxon>
        <taxon>Gunneridae</taxon>
        <taxon>Pentapetalae</taxon>
        <taxon>asterids</taxon>
        <taxon>campanulids</taxon>
        <taxon>Asterales</taxon>
        <taxon>Asteraceae</taxon>
        <taxon>Carduoideae</taxon>
        <taxon>Cardueae</taxon>
        <taxon>Centaureinae</taxon>
        <taxon>Centaurea</taxon>
    </lineage>
</organism>
<gene>
    <name evidence="4" type="ORF">OSB04_004811</name>
</gene>
<evidence type="ECO:0000313" key="5">
    <source>
        <dbReference type="Proteomes" id="UP001172457"/>
    </source>
</evidence>
<dbReference type="Pfam" id="PF13041">
    <property type="entry name" value="PPR_2"/>
    <property type="match status" value="1"/>
</dbReference>
<evidence type="ECO:0008006" key="6">
    <source>
        <dbReference type="Google" id="ProtNLM"/>
    </source>
</evidence>
<protein>
    <recommendedName>
        <fullName evidence="6">Pentatricopeptide repeat-containing protein</fullName>
    </recommendedName>
</protein>
<dbReference type="PROSITE" id="PS51375">
    <property type="entry name" value="PPR"/>
    <property type="match status" value="2"/>
</dbReference>
<feature type="repeat" description="PPR" evidence="2">
    <location>
        <begin position="217"/>
        <end position="251"/>
    </location>
</feature>
<dbReference type="FunFam" id="1.25.40.10:FF:000285">
    <property type="entry name" value="Pentatricopeptide repeat-containing protein, chloroplastic"/>
    <property type="match status" value="1"/>
</dbReference>
<sequence length="286" mass="31778">MLNRAQARAKLKATIIDSNSSSISHYHYRSLHHSQTPPPPTHHRHLTNRSPLEYQSILKTFIARRAIQPGKQLHAHLCLIGLAYDTILATKLVDLYCSCNHLSNAHQLFDKIPKRNVFLWNVLIRGYAWNGPYNVAISLFYRMIENGVVPDNFTFPFVLKACSNLSDINVGRDVHDHVVRTGWENDVFVGAGLIDMYAKCGDVGSARQVFDKIPERDVVLWNSMLAAYAQNGHPDDCLVLCGEMAAVGPPPADRRHPGHRSVGRRRHGGGAPARAGAPRVCVEAGV</sequence>
<keyword evidence="5" id="KW-1185">Reference proteome</keyword>
<dbReference type="Gene3D" id="1.25.40.10">
    <property type="entry name" value="Tetratricopeptide repeat domain"/>
    <property type="match status" value="2"/>
</dbReference>
<dbReference type="GO" id="GO:0009451">
    <property type="term" value="P:RNA modification"/>
    <property type="evidence" value="ECO:0007669"/>
    <property type="project" value="InterPro"/>
</dbReference>
<accession>A0AA38TSP0</accession>
<evidence type="ECO:0000313" key="4">
    <source>
        <dbReference type="EMBL" id="KAJ9559651.1"/>
    </source>
</evidence>
<comment type="caution">
    <text evidence="4">The sequence shown here is derived from an EMBL/GenBank/DDBJ whole genome shotgun (WGS) entry which is preliminary data.</text>
</comment>
<proteinExistence type="predicted"/>
<feature type="region of interest" description="Disordered" evidence="3">
    <location>
        <begin position="249"/>
        <end position="278"/>
    </location>
</feature>
<dbReference type="Proteomes" id="UP001172457">
    <property type="component" value="Chromosome 2"/>
</dbReference>
<dbReference type="AlphaFoldDB" id="A0AA38TSP0"/>